<name>A0ABS9MTJ6_9BURK</name>
<keyword evidence="3" id="KW-1185">Reference proteome</keyword>
<dbReference type="EMBL" id="JAKNCT010000015">
    <property type="protein sequence ID" value="MCG5031862.1"/>
    <property type="molecule type" value="Genomic_DNA"/>
</dbReference>
<dbReference type="PANTHER" id="PTHR43236">
    <property type="entry name" value="ANTITOXIN HIGA1"/>
    <property type="match status" value="1"/>
</dbReference>
<evidence type="ECO:0000313" key="2">
    <source>
        <dbReference type="EMBL" id="MCG5031862.1"/>
    </source>
</evidence>
<evidence type="ECO:0000313" key="3">
    <source>
        <dbReference type="Proteomes" id="UP001297600"/>
    </source>
</evidence>
<evidence type="ECO:0000259" key="1">
    <source>
        <dbReference type="Pfam" id="PF06114"/>
    </source>
</evidence>
<dbReference type="InterPro" id="IPR052345">
    <property type="entry name" value="Rad_response_metalloprotease"/>
</dbReference>
<dbReference type="RefSeq" id="WP_237980485.1">
    <property type="nucleotide sequence ID" value="NZ_JAKNCT010000015.1"/>
</dbReference>
<dbReference type="Pfam" id="PF06114">
    <property type="entry name" value="Peptidase_M78"/>
    <property type="match status" value="1"/>
</dbReference>
<dbReference type="PANTHER" id="PTHR43236:SF2">
    <property type="entry name" value="BLL0069 PROTEIN"/>
    <property type="match status" value="1"/>
</dbReference>
<sequence>MTTYTAQALLEEFWDMKVPIKPEYFAEKLGLSVVKKDLGYRSGYLDEGKKTIFVNEKEIPERQRFTIAHELGHHCLGHGSAERNTVFPSGAMSYDPVKEAAANRFAADLIMPAIAIKALIEKVGIKDPVRLRQVLGVSSQALNLRLAKLGYFL</sequence>
<protein>
    <submittedName>
        <fullName evidence="2">ImmA/IrrE family metallo-endopeptidase</fullName>
    </submittedName>
</protein>
<reference evidence="2 3" key="1">
    <citation type="submission" date="2022-02" db="EMBL/GenBank/DDBJ databases">
        <title>Mesosutterella porci, a novel member of the family Sutterellaceae from pig feces.</title>
        <authorList>
            <person name="Wylensek D."/>
            <person name="Clavel T."/>
        </authorList>
    </citation>
    <scope>NUCLEOTIDE SEQUENCE [LARGE SCALE GENOMIC DNA]</scope>
    <source>
        <strain evidence="3">oilRF-744-wt-GAM-9</strain>
    </source>
</reference>
<comment type="caution">
    <text evidence="2">The sequence shown here is derived from an EMBL/GenBank/DDBJ whole genome shotgun (WGS) entry which is preliminary data.</text>
</comment>
<organism evidence="2 3">
    <name type="scientific">Mesosutterella porci</name>
    <dbReference type="NCBI Taxonomy" id="2915351"/>
    <lineage>
        <taxon>Bacteria</taxon>
        <taxon>Pseudomonadati</taxon>
        <taxon>Pseudomonadota</taxon>
        <taxon>Betaproteobacteria</taxon>
        <taxon>Burkholderiales</taxon>
        <taxon>Sutterellaceae</taxon>
        <taxon>Mesosutterella</taxon>
    </lineage>
</organism>
<accession>A0ABS9MTJ6</accession>
<proteinExistence type="predicted"/>
<feature type="domain" description="IrrE N-terminal-like" evidence="1">
    <location>
        <begin position="26"/>
        <end position="146"/>
    </location>
</feature>
<gene>
    <name evidence="2" type="ORF">MAF45_10490</name>
</gene>
<dbReference type="InterPro" id="IPR010359">
    <property type="entry name" value="IrrE_HExxH"/>
</dbReference>
<dbReference type="Gene3D" id="1.10.10.2910">
    <property type="match status" value="1"/>
</dbReference>
<dbReference type="Proteomes" id="UP001297600">
    <property type="component" value="Unassembled WGS sequence"/>
</dbReference>